<dbReference type="Gene3D" id="1.10.287.130">
    <property type="match status" value="1"/>
</dbReference>
<dbReference type="PRINTS" id="PR00344">
    <property type="entry name" value="BCTRLSENSOR"/>
</dbReference>
<dbReference type="PANTHER" id="PTHR45528">
    <property type="entry name" value="SENSOR HISTIDINE KINASE CPXA"/>
    <property type="match status" value="1"/>
</dbReference>
<keyword evidence="6" id="KW-0808">Transferase</keyword>
<gene>
    <name evidence="16" type="ORF">H8S57_13860</name>
</gene>
<evidence type="ECO:0000256" key="1">
    <source>
        <dbReference type="ARBA" id="ARBA00000085"/>
    </source>
</evidence>
<keyword evidence="17" id="KW-1185">Reference proteome</keyword>
<dbReference type="SUPFAM" id="SSF47384">
    <property type="entry name" value="Homodimeric domain of signal transducing histidine kinase"/>
    <property type="match status" value="1"/>
</dbReference>
<feature type="transmembrane region" description="Helical" evidence="14">
    <location>
        <begin position="154"/>
        <end position="179"/>
    </location>
</feature>
<dbReference type="Pfam" id="PF00512">
    <property type="entry name" value="HisKA"/>
    <property type="match status" value="1"/>
</dbReference>
<feature type="domain" description="Histidine kinase" evidence="15">
    <location>
        <begin position="234"/>
        <end position="447"/>
    </location>
</feature>
<dbReference type="GO" id="GO:0000155">
    <property type="term" value="F:phosphorelay sensor kinase activity"/>
    <property type="evidence" value="ECO:0007669"/>
    <property type="project" value="InterPro"/>
</dbReference>
<keyword evidence="9 16" id="KW-0418">Kinase</keyword>
<evidence type="ECO:0000256" key="9">
    <source>
        <dbReference type="ARBA" id="ARBA00022777"/>
    </source>
</evidence>
<evidence type="ECO:0000256" key="7">
    <source>
        <dbReference type="ARBA" id="ARBA00022692"/>
    </source>
</evidence>
<evidence type="ECO:0000256" key="13">
    <source>
        <dbReference type="ARBA" id="ARBA00023136"/>
    </source>
</evidence>
<dbReference type="EC" id="2.7.13.3" evidence="3"/>
<accession>A0A8J6JHB0</accession>
<organism evidence="16 17">
    <name type="scientific">Lawsonibacter hominis</name>
    <dbReference type="NCBI Taxonomy" id="2763053"/>
    <lineage>
        <taxon>Bacteria</taxon>
        <taxon>Bacillati</taxon>
        <taxon>Bacillota</taxon>
        <taxon>Clostridia</taxon>
        <taxon>Eubacteriales</taxon>
        <taxon>Oscillospiraceae</taxon>
        <taxon>Lawsonibacter</taxon>
    </lineage>
</organism>
<dbReference type="CDD" id="cd00075">
    <property type="entry name" value="HATPase"/>
    <property type="match status" value="1"/>
</dbReference>
<dbReference type="InterPro" id="IPR050398">
    <property type="entry name" value="HssS/ArlS-like"/>
</dbReference>
<keyword evidence="4" id="KW-1003">Cell membrane</keyword>
<evidence type="ECO:0000259" key="15">
    <source>
        <dbReference type="PROSITE" id="PS50109"/>
    </source>
</evidence>
<dbReference type="PROSITE" id="PS50109">
    <property type="entry name" value="HIS_KIN"/>
    <property type="match status" value="1"/>
</dbReference>
<comment type="caution">
    <text evidence="16">The sequence shown here is derived from an EMBL/GenBank/DDBJ whole genome shotgun (WGS) entry which is preliminary data.</text>
</comment>
<keyword evidence="11 14" id="KW-1133">Transmembrane helix</keyword>
<evidence type="ECO:0000256" key="8">
    <source>
        <dbReference type="ARBA" id="ARBA00022741"/>
    </source>
</evidence>
<dbReference type="CDD" id="cd00082">
    <property type="entry name" value="HisKA"/>
    <property type="match status" value="1"/>
</dbReference>
<dbReference type="Proteomes" id="UP000661435">
    <property type="component" value="Unassembled WGS sequence"/>
</dbReference>
<dbReference type="SMART" id="SM00387">
    <property type="entry name" value="HATPase_c"/>
    <property type="match status" value="1"/>
</dbReference>
<reference evidence="16" key="1">
    <citation type="submission" date="2020-08" db="EMBL/GenBank/DDBJ databases">
        <title>Genome public.</title>
        <authorList>
            <person name="Liu C."/>
            <person name="Sun Q."/>
        </authorList>
    </citation>
    <scope>NUCLEOTIDE SEQUENCE</scope>
    <source>
        <strain evidence="16">NSJ-51</strain>
    </source>
</reference>
<dbReference type="RefSeq" id="WP_186908626.1">
    <property type="nucleotide sequence ID" value="NZ_JACOPP010000025.1"/>
</dbReference>
<dbReference type="GO" id="GO:0005886">
    <property type="term" value="C:plasma membrane"/>
    <property type="evidence" value="ECO:0007669"/>
    <property type="project" value="UniProtKB-SubCell"/>
</dbReference>
<keyword evidence="7 14" id="KW-0812">Transmembrane</keyword>
<dbReference type="EMBL" id="JACOPP010000025">
    <property type="protein sequence ID" value="MBC5734800.1"/>
    <property type="molecule type" value="Genomic_DNA"/>
</dbReference>
<evidence type="ECO:0000313" key="16">
    <source>
        <dbReference type="EMBL" id="MBC5734800.1"/>
    </source>
</evidence>
<dbReference type="PANTHER" id="PTHR45528:SF1">
    <property type="entry name" value="SENSOR HISTIDINE KINASE CPXA"/>
    <property type="match status" value="1"/>
</dbReference>
<protein>
    <recommendedName>
        <fullName evidence="3">histidine kinase</fullName>
        <ecNumber evidence="3">2.7.13.3</ecNumber>
    </recommendedName>
</protein>
<keyword evidence="10" id="KW-0067">ATP-binding</keyword>
<feature type="transmembrane region" description="Helical" evidence="14">
    <location>
        <begin position="25"/>
        <end position="47"/>
    </location>
</feature>
<evidence type="ECO:0000256" key="10">
    <source>
        <dbReference type="ARBA" id="ARBA00022840"/>
    </source>
</evidence>
<sequence>MEQKTKRGRFPGVGWLSAHLSRKMLLALVALAVLSWAVMCGCFLAYLGRYAGNTYYQVLSGAQEDARQAATFLEGCDGDFRALERYLSERDLYGMVRGSGEELLYARMPEESQAGLVAASAVQVELTGGRRVELLLWVRAMQRNELSRSLQREALIGLAAFNVCVFLVVAVIMYLVLVAPIVRLRKTMRCYSEKGERPERSERQDEVGKLQNAFADLAGVLECKEKAEHQLIASISHDIKTPLTSVLGYSERLHSADLPPEKQRQYLDRVYEKALRIKSVVDEFDDYLDVGLRDTAPMRLMTAEELCRRLREEYEDELSDAGVTFQVDCQCPQEQVICNWEHMRRFLGNLIGNSFQHAETGHLELRLQCRKEEEELVLRFQDNGRGVAPALLQQIFEPLYTSDPGRKVSGLGLSICKSIIRAHGGSISAENVPAGGLLIRASLPCVKV</sequence>
<dbReference type="InterPro" id="IPR003661">
    <property type="entry name" value="HisK_dim/P_dom"/>
</dbReference>
<dbReference type="AlphaFoldDB" id="A0A8J6JHB0"/>
<evidence type="ECO:0000256" key="3">
    <source>
        <dbReference type="ARBA" id="ARBA00012438"/>
    </source>
</evidence>
<keyword evidence="5" id="KW-0597">Phosphoprotein</keyword>
<keyword evidence="8" id="KW-0547">Nucleotide-binding</keyword>
<evidence type="ECO:0000256" key="12">
    <source>
        <dbReference type="ARBA" id="ARBA00023012"/>
    </source>
</evidence>
<evidence type="ECO:0000256" key="11">
    <source>
        <dbReference type="ARBA" id="ARBA00022989"/>
    </source>
</evidence>
<dbReference type="InterPro" id="IPR004358">
    <property type="entry name" value="Sig_transdc_His_kin-like_C"/>
</dbReference>
<name>A0A8J6JHB0_9FIRM</name>
<keyword evidence="12" id="KW-0902">Two-component regulatory system</keyword>
<dbReference type="SUPFAM" id="SSF55874">
    <property type="entry name" value="ATPase domain of HSP90 chaperone/DNA topoisomerase II/histidine kinase"/>
    <property type="match status" value="1"/>
</dbReference>
<evidence type="ECO:0000256" key="5">
    <source>
        <dbReference type="ARBA" id="ARBA00022553"/>
    </source>
</evidence>
<evidence type="ECO:0000256" key="4">
    <source>
        <dbReference type="ARBA" id="ARBA00022475"/>
    </source>
</evidence>
<dbReference type="GO" id="GO:0005524">
    <property type="term" value="F:ATP binding"/>
    <property type="evidence" value="ECO:0007669"/>
    <property type="project" value="UniProtKB-KW"/>
</dbReference>
<dbReference type="Gene3D" id="3.30.565.10">
    <property type="entry name" value="Histidine kinase-like ATPase, C-terminal domain"/>
    <property type="match status" value="1"/>
</dbReference>
<proteinExistence type="predicted"/>
<evidence type="ECO:0000256" key="6">
    <source>
        <dbReference type="ARBA" id="ARBA00022679"/>
    </source>
</evidence>
<dbReference type="InterPro" id="IPR036097">
    <property type="entry name" value="HisK_dim/P_sf"/>
</dbReference>
<comment type="subcellular location">
    <subcellularLocation>
        <location evidence="2">Cell membrane</location>
        <topology evidence="2">Multi-pass membrane protein</topology>
    </subcellularLocation>
</comment>
<evidence type="ECO:0000256" key="14">
    <source>
        <dbReference type="SAM" id="Phobius"/>
    </source>
</evidence>
<keyword evidence="13 14" id="KW-0472">Membrane</keyword>
<evidence type="ECO:0000313" key="17">
    <source>
        <dbReference type="Proteomes" id="UP000661435"/>
    </source>
</evidence>
<dbReference type="InterPro" id="IPR036890">
    <property type="entry name" value="HATPase_C_sf"/>
</dbReference>
<dbReference type="Pfam" id="PF02518">
    <property type="entry name" value="HATPase_c"/>
    <property type="match status" value="1"/>
</dbReference>
<dbReference type="InterPro" id="IPR003594">
    <property type="entry name" value="HATPase_dom"/>
</dbReference>
<comment type="catalytic activity">
    <reaction evidence="1">
        <text>ATP + protein L-histidine = ADP + protein N-phospho-L-histidine.</text>
        <dbReference type="EC" id="2.7.13.3"/>
    </reaction>
</comment>
<dbReference type="InterPro" id="IPR005467">
    <property type="entry name" value="His_kinase_dom"/>
</dbReference>
<dbReference type="SMART" id="SM00388">
    <property type="entry name" value="HisKA"/>
    <property type="match status" value="1"/>
</dbReference>
<evidence type="ECO:0000256" key="2">
    <source>
        <dbReference type="ARBA" id="ARBA00004651"/>
    </source>
</evidence>